<reference evidence="1" key="1">
    <citation type="submission" date="2021-02" db="EMBL/GenBank/DDBJ databases">
        <authorList>
            <person name="Nowell W R."/>
        </authorList>
    </citation>
    <scope>NUCLEOTIDE SEQUENCE</scope>
</reference>
<dbReference type="EMBL" id="CAJOBJ010041990">
    <property type="protein sequence ID" value="CAF4331220.1"/>
    <property type="molecule type" value="Genomic_DNA"/>
</dbReference>
<accession>A0A8S2UDD3</accession>
<gene>
    <name evidence="1" type="ORF">GIL414_LOCUS27116</name>
    <name evidence="2" type="ORF">GIL414_LOCUS27137</name>
</gene>
<organism evidence="1 3">
    <name type="scientific">Rotaria magnacalcarata</name>
    <dbReference type="NCBI Taxonomy" id="392030"/>
    <lineage>
        <taxon>Eukaryota</taxon>
        <taxon>Metazoa</taxon>
        <taxon>Spiralia</taxon>
        <taxon>Gnathifera</taxon>
        <taxon>Rotifera</taxon>
        <taxon>Eurotatoria</taxon>
        <taxon>Bdelloidea</taxon>
        <taxon>Philodinida</taxon>
        <taxon>Philodinidae</taxon>
        <taxon>Rotaria</taxon>
    </lineage>
</organism>
<feature type="non-terminal residue" evidence="1">
    <location>
        <position position="1"/>
    </location>
</feature>
<dbReference type="SUPFAM" id="SSF48403">
    <property type="entry name" value="Ankyrin repeat"/>
    <property type="match status" value="1"/>
</dbReference>
<protein>
    <submittedName>
        <fullName evidence="1">Uncharacterized protein</fullName>
    </submittedName>
</protein>
<comment type="caution">
    <text evidence="1">The sequence shown here is derived from an EMBL/GenBank/DDBJ whole genome shotgun (WGS) entry which is preliminary data.</text>
</comment>
<evidence type="ECO:0000313" key="1">
    <source>
        <dbReference type="EMBL" id="CAF4330761.1"/>
    </source>
</evidence>
<name>A0A8S2UDD3_9BILA</name>
<dbReference type="InterPro" id="IPR036770">
    <property type="entry name" value="Ankyrin_rpt-contain_sf"/>
</dbReference>
<dbReference type="AlphaFoldDB" id="A0A8S2UDD3"/>
<dbReference type="EMBL" id="CAJOBJ010041891">
    <property type="protein sequence ID" value="CAF4330761.1"/>
    <property type="molecule type" value="Genomic_DNA"/>
</dbReference>
<dbReference type="Proteomes" id="UP000681720">
    <property type="component" value="Unassembled WGS sequence"/>
</dbReference>
<sequence>GNTVLHLLARAEIHSAESISIVEYLTKKGGCDPSKQNDYGWTAGFYCDTLNVNFNILLLKT</sequence>
<dbReference type="Gene3D" id="1.25.40.20">
    <property type="entry name" value="Ankyrin repeat-containing domain"/>
    <property type="match status" value="1"/>
</dbReference>
<proteinExistence type="predicted"/>
<evidence type="ECO:0000313" key="3">
    <source>
        <dbReference type="Proteomes" id="UP000681720"/>
    </source>
</evidence>
<evidence type="ECO:0000313" key="2">
    <source>
        <dbReference type="EMBL" id="CAF4331220.1"/>
    </source>
</evidence>